<evidence type="ECO:0000313" key="8">
    <source>
        <dbReference type="WBParaSite" id="HCON_00099462-00001"/>
    </source>
</evidence>
<dbReference type="OrthoDB" id="5866477at2759"/>
<dbReference type="InterPro" id="IPR006201">
    <property type="entry name" value="Neur_channel"/>
</dbReference>
<proteinExistence type="inferred from homology"/>
<feature type="transmembrane region" description="Helical" evidence="5">
    <location>
        <begin position="257"/>
        <end position="279"/>
    </location>
</feature>
<feature type="transmembrane region" description="Helical" evidence="5">
    <location>
        <begin position="317"/>
        <end position="341"/>
    </location>
</feature>
<protein>
    <submittedName>
        <fullName evidence="8">Neur_chan_LBD domain-containing protein</fullName>
    </submittedName>
</protein>
<reference evidence="8" key="1">
    <citation type="submission" date="2020-12" db="UniProtKB">
        <authorList>
            <consortium name="WormBaseParasite"/>
        </authorList>
    </citation>
    <scope>IDENTIFICATION</scope>
    <source>
        <strain evidence="8">MHco3</strain>
    </source>
</reference>
<keyword evidence="5" id="KW-0813">Transport</keyword>
<keyword evidence="5" id="KW-0732">Signal</keyword>
<dbReference type="PANTHER" id="PTHR18945">
    <property type="entry name" value="NEUROTRANSMITTER GATED ION CHANNEL"/>
    <property type="match status" value="1"/>
</dbReference>
<keyword evidence="4 5" id="KW-0472">Membrane</keyword>
<dbReference type="Gene3D" id="1.20.58.390">
    <property type="entry name" value="Neurotransmitter-gated ion-channel transmembrane domain"/>
    <property type="match status" value="1"/>
</dbReference>
<dbReference type="GO" id="GO:0016020">
    <property type="term" value="C:membrane"/>
    <property type="evidence" value="ECO:0007669"/>
    <property type="project" value="UniProtKB-SubCell"/>
</dbReference>
<dbReference type="InterPro" id="IPR006202">
    <property type="entry name" value="Neur_chan_lig-bd"/>
</dbReference>
<dbReference type="WBParaSite" id="HCON_00099462-00001">
    <property type="protein sequence ID" value="HCON_00099462-00001"/>
    <property type="gene ID" value="HCON_00099462"/>
</dbReference>
<comment type="subcellular location">
    <subcellularLocation>
        <location evidence="1">Membrane</location>
        <topology evidence="1">Multi-pass membrane protein</topology>
    </subcellularLocation>
</comment>
<dbReference type="PRINTS" id="PR00252">
    <property type="entry name" value="NRIONCHANNEL"/>
</dbReference>
<dbReference type="SUPFAM" id="SSF90112">
    <property type="entry name" value="Neurotransmitter-gated ion-channel transmembrane pore"/>
    <property type="match status" value="1"/>
</dbReference>
<organism evidence="7 8">
    <name type="scientific">Haemonchus contortus</name>
    <name type="common">Barber pole worm</name>
    <dbReference type="NCBI Taxonomy" id="6289"/>
    <lineage>
        <taxon>Eukaryota</taxon>
        <taxon>Metazoa</taxon>
        <taxon>Ecdysozoa</taxon>
        <taxon>Nematoda</taxon>
        <taxon>Chromadorea</taxon>
        <taxon>Rhabditida</taxon>
        <taxon>Rhabditina</taxon>
        <taxon>Rhabditomorpha</taxon>
        <taxon>Strongyloidea</taxon>
        <taxon>Trichostrongylidae</taxon>
        <taxon>Haemonchus</taxon>
    </lineage>
</organism>
<dbReference type="PROSITE" id="PS00236">
    <property type="entry name" value="NEUROTR_ION_CHANNEL"/>
    <property type="match status" value="1"/>
</dbReference>
<keyword evidence="3 5" id="KW-1133">Transmembrane helix</keyword>
<accession>A0A7I5EA78</accession>
<comment type="similarity">
    <text evidence="5">Belongs to the ligand-gated ion channel (TC 1.A.9) family.</text>
</comment>
<evidence type="ECO:0000256" key="3">
    <source>
        <dbReference type="ARBA" id="ARBA00022989"/>
    </source>
</evidence>
<dbReference type="SUPFAM" id="SSF63712">
    <property type="entry name" value="Nicotinic receptor ligand binding domain-like"/>
    <property type="match status" value="1"/>
</dbReference>
<evidence type="ECO:0000256" key="4">
    <source>
        <dbReference type="ARBA" id="ARBA00023136"/>
    </source>
</evidence>
<keyword evidence="7" id="KW-1185">Reference proteome</keyword>
<keyword evidence="2 5" id="KW-0812">Transmembrane</keyword>
<dbReference type="CDD" id="cd19051">
    <property type="entry name" value="LGIC_TM_cation"/>
    <property type="match status" value="1"/>
</dbReference>
<dbReference type="AlphaFoldDB" id="A0A7I5EA78"/>
<feature type="signal peptide" evidence="5">
    <location>
        <begin position="1"/>
        <end position="28"/>
    </location>
</feature>
<keyword evidence="5" id="KW-0406">Ion transport</keyword>
<dbReference type="InterPro" id="IPR036719">
    <property type="entry name" value="Neuro-gated_channel_TM_sf"/>
</dbReference>
<dbReference type="CDD" id="cd18989">
    <property type="entry name" value="LGIC_ECD_cation"/>
    <property type="match status" value="1"/>
</dbReference>
<dbReference type="FunFam" id="2.70.170.10:FF:000027">
    <property type="entry name" value="Ligand-Gated ion Channel"/>
    <property type="match status" value="1"/>
</dbReference>
<dbReference type="InterPro" id="IPR018000">
    <property type="entry name" value="Neurotransmitter_ion_chnl_CS"/>
</dbReference>
<name>A0A7I5EA78_HAECO</name>
<sequence>VHLTRASANMFIISSALITLLVNYAIQSCEIHNQSDFITQETSLYDKIMKDYKPKLPAISTVANNSRAAPDIPRFEVSVVLSYLKLISVVEPQQKVDFIMEYRMRWNDERLKWTSSDYCGINELYLAREDVWVPEVTIVDAIATTDYREDFKKFARLNSSGSLEYFVPTVTSTACQIKIRNFPFDTQICAIKVMAQTFSARQYGIKAKSLATAYAKMGNGEWQIRNVSVRSEMVDNGEGSLIEINYFDVLMIRNPSFYVTVVITPSFIINVLCIFGLFLKADRMTKLGVALTNILSLTFILGILATVVPKTDEIPKIGVFVVVNLALMVGSLGIVVLISYIRIGESESEQKKEKLEDGSTADRSTKSTKSMRALKGTLHILLQLANLTNFLVLVL</sequence>
<feature type="chain" id="PRO_5035489339" evidence="5">
    <location>
        <begin position="29"/>
        <end position="395"/>
    </location>
</feature>
<dbReference type="InterPro" id="IPR038050">
    <property type="entry name" value="Neuro_actylchol_rec"/>
</dbReference>
<evidence type="ECO:0000256" key="1">
    <source>
        <dbReference type="ARBA" id="ARBA00004141"/>
    </source>
</evidence>
<dbReference type="GO" id="GO:0005230">
    <property type="term" value="F:extracellular ligand-gated monoatomic ion channel activity"/>
    <property type="evidence" value="ECO:0007669"/>
    <property type="project" value="InterPro"/>
</dbReference>
<feature type="domain" description="Neurotransmitter-gated ion-channel ligand-binding" evidence="6">
    <location>
        <begin position="42"/>
        <end position="234"/>
    </location>
</feature>
<dbReference type="GO" id="GO:0004888">
    <property type="term" value="F:transmembrane signaling receptor activity"/>
    <property type="evidence" value="ECO:0007669"/>
    <property type="project" value="InterPro"/>
</dbReference>
<evidence type="ECO:0000256" key="2">
    <source>
        <dbReference type="ARBA" id="ARBA00022692"/>
    </source>
</evidence>
<evidence type="ECO:0000313" key="7">
    <source>
        <dbReference type="Proteomes" id="UP000025227"/>
    </source>
</evidence>
<dbReference type="Proteomes" id="UP000025227">
    <property type="component" value="Unplaced"/>
</dbReference>
<evidence type="ECO:0000259" key="6">
    <source>
        <dbReference type="Pfam" id="PF02931"/>
    </source>
</evidence>
<dbReference type="Pfam" id="PF02931">
    <property type="entry name" value="Neur_chan_LBD"/>
    <property type="match status" value="1"/>
</dbReference>
<comment type="caution">
    <text evidence="5">Lacks conserved residue(s) required for the propagation of feature annotation.</text>
</comment>
<dbReference type="Gene3D" id="2.70.170.10">
    <property type="entry name" value="Neurotransmitter-gated ion-channel ligand-binding domain"/>
    <property type="match status" value="1"/>
</dbReference>
<keyword evidence="5" id="KW-0407">Ion channel</keyword>
<evidence type="ECO:0000256" key="5">
    <source>
        <dbReference type="RuleBase" id="RU000687"/>
    </source>
</evidence>
<feature type="transmembrane region" description="Helical" evidence="5">
    <location>
        <begin position="286"/>
        <end position="305"/>
    </location>
</feature>
<dbReference type="InterPro" id="IPR036734">
    <property type="entry name" value="Neur_chan_lig-bd_sf"/>
</dbReference>